<dbReference type="EMBL" id="NPEV01000016">
    <property type="protein sequence ID" value="RAI27651.1"/>
    <property type="molecule type" value="Genomic_DNA"/>
</dbReference>
<sequence length="241" mass="25677">MKLIEAVDYGELSRVAAGIVVEQVRTRPDSLLVLPTGNTPAGMFRELIAAAQRGEADFSRARFAMLDEYAGIARNDGRRLYHWICKELFDRLCVRPGAVIAFDPEADPDCEARFVEQRIARQGGIDLAVLGLGPNGHIGMNEPGSDADSRTRLVTLTPATIRSNAAYWGSEARVPKRGLTLGLGTLAEARSLVVVVAGGGKAAILERVLNAAPSADLPATILRSHPASTVIADRAALGLRA</sequence>
<feature type="domain" description="Glucosamine/galactosamine-6-phosphate isomerase" evidence="2">
    <location>
        <begin position="21"/>
        <end position="225"/>
    </location>
</feature>
<dbReference type="CDD" id="cd01399">
    <property type="entry name" value="GlcN6P_deaminase"/>
    <property type="match status" value="1"/>
</dbReference>
<dbReference type="InterPro" id="IPR006148">
    <property type="entry name" value="Glc/Gal-6P_isomerase"/>
</dbReference>
<organism evidence="3 4">
    <name type="scientific">Rhodobium orientis</name>
    <dbReference type="NCBI Taxonomy" id="34017"/>
    <lineage>
        <taxon>Bacteria</taxon>
        <taxon>Pseudomonadati</taxon>
        <taxon>Pseudomonadota</taxon>
        <taxon>Alphaproteobacteria</taxon>
        <taxon>Hyphomicrobiales</taxon>
        <taxon>Rhodobiaceae</taxon>
        <taxon>Rhodobium</taxon>
    </lineage>
</organism>
<dbReference type="PROSITE" id="PS01161">
    <property type="entry name" value="GLC_GALNAC_ISOMERASE"/>
    <property type="match status" value="1"/>
</dbReference>
<dbReference type="PANTHER" id="PTHR11280:SF5">
    <property type="entry name" value="GLUCOSAMINE-6-PHOSPHATE ISOMERASE"/>
    <property type="match status" value="1"/>
</dbReference>
<evidence type="ECO:0000313" key="4">
    <source>
        <dbReference type="Proteomes" id="UP000249299"/>
    </source>
</evidence>
<dbReference type="GO" id="GO:0019262">
    <property type="term" value="P:N-acetylneuraminate catabolic process"/>
    <property type="evidence" value="ECO:0007669"/>
    <property type="project" value="TreeGrafter"/>
</dbReference>
<dbReference type="GO" id="GO:0005737">
    <property type="term" value="C:cytoplasm"/>
    <property type="evidence" value="ECO:0007669"/>
    <property type="project" value="TreeGrafter"/>
</dbReference>
<reference evidence="3 4" key="1">
    <citation type="submission" date="2017-07" db="EMBL/GenBank/DDBJ databases">
        <title>Draft Genome Sequences of Select Purple Nonsulfur Bacteria.</title>
        <authorList>
            <person name="Lasarre B."/>
            <person name="Mckinlay J.B."/>
        </authorList>
    </citation>
    <scope>NUCLEOTIDE SEQUENCE [LARGE SCALE GENOMIC DNA]</scope>
    <source>
        <strain evidence="3 4">DSM 11290</strain>
    </source>
</reference>
<dbReference type="Gene3D" id="3.40.50.1360">
    <property type="match status" value="1"/>
</dbReference>
<protein>
    <recommendedName>
        <fullName evidence="2">Glucosamine/galactosamine-6-phosphate isomerase domain-containing protein</fullName>
    </recommendedName>
</protein>
<dbReference type="RefSeq" id="WP_111434167.1">
    <property type="nucleotide sequence ID" value="NZ_JACIGG010000001.1"/>
</dbReference>
<evidence type="ECO:0000313" key="3">
    <source>
        <dbReference type="EMBL" id="RAI27651.1"/>
    </source>
</evidence>
<dbReference type="OrthoDB" id="9791139at2"/>
<dbReference type="SUPFAM" id="SSF100950">
    <property type="entry name" value="NagB/RpiA/CoA transferase-like"/>
    <property type="match status" value="1"/>
</dbReference>
<keyword evidence="1" id="KW-0378">Hydrolase</keyword>
<dbReference type="Pfam" id="PF01182">
    <property type="entry name" value="Glucosamine_iso"/>
    <property type="match status" value="1"/>
</dbReference>
<accession>A0A327JNK2</accession>
<dbReference type="InterPro" id="IPR037171">
    <property type="entry name" value="NagB/RpiA_transferase-like"/>
</dbReference>
<dbReference type="GO" id="GO:0005975">
    <property type="term" value="P:carbohydrate metabolic process"/>
    <property type="evidence" value="ECO:0007669"/>
    <property type="project" value="InterPro"/>
</dbReference>
<gene>
    <name evidence="3" type="ORF">CH339_09750</name>
</gene>
<evidence type="ECO:0000259" key="2">
    <source>
        <dbReference type="Pfam" id="PF01182"/>
    </source>
</evidence>
<dbReference type="InterPro" id="IPR018321">
    <property type="entry name" value="Glucosamine6P_isomerase_CS"/>
</dbReference>
<dbReference type="GO" id="GO:0042802">
    <property type="term" value="F:identical protein binding"/>
    <property type="evidence" value="ECO:0007669"/>
    <property type="project" value="TreeGrafter"/>
</dbReference>
<dbReference type="InterPro" id="IPR004547">
    <property type="entry name" value="Glucosamine6P_isomerase"/>
</dbReference>
<evidence type="ECO:0000256" key="1">
    <source>
        <dbReference type="ARBA" id="ARBA00022801"/>
    </source>
</evidence>
<dbReference type="GO" id="GO:0004342">
    <property type="term" value="F:glucosamine-6-phosphate deaminase activity"/>
    <property type="evidence" value="ECO:0007669"/>
    <property type="project" value="InterPro"/>
</dbReference>
<dbReference type="PANTHER" id="PTHR11280">
    <property type="entry name" value="GLUCOSAMINE-6-PHOSPHATE ISOMERASE"/>
    <property type="match status" value="1"/>
</dbReference>
<keyword evidence="4" id="KW-1185">Reference proteome</keyword>
<comment type="caution">
    <text evidence="3">The sequence shown here is derived from an EMBL/GenBank/DDBJ whole genome shotgun (WGS) entry which is preliminary data.</text>
</comment>
<dbReference type="AlphaFoldDB" id="A0A327JNK2"/>
<dbReference type="GO" id="GO:0006043">
    <property type="term" value="P:glucosamine catabolic process"/>
    <property type="evidence" value="ECO:0007669"/>
    <property type="project" value="TreeGrafter"/>
</dbReference>
<dbReference type="Proteomes" id="UP000249299">
    <property type="component" value="Unassembled WGS sequence"/>
</dbReference>
<name>A0A327JNK2_9HYPH</name>
<proteinExistence type="predicted"/>
<dbReference type="GO" id="GO:0006046">
    <property type="term" value="P:N-acetylglucosamine catabolic process"/>
    <property type="evidence" value="ECO:0007669"/>
    <property type="project" value="TreeGrafter"/>
</dbReference>